<evidence type="ECO:0000313" key="1">
    <source>
        <dbReference type="EMBL" id="CAI3992313.1"/>
    </source>
</evidence>
<organism evidence="1">
    <name type="scientific">Cladocopium goreaui</name>
    <dbReference type="NCBI Taxonomy" id="2562237"/>
    <lineage>
        <taxon>Eukaryota</taxon>
        <taxon>Sar</taxon>
        <taxon>Alveolata</taxon>
        <taxon>Dinophyceae</taxon>
        <taxon>Suessiales</taxon>
        <taxon>Symbiodiniaceae</taxon>
        <taxon>Cladocopium</taxon>
    </lineage>
</organism>
<dbReference type="EMBL" id="CAMXCT020001696">
    <property type="protein sequence ID" value="CAL1145688.1"/>
    <property type="molecule type" value="Genomic_DNA"/>
</dbReference>
<accession>A0A9P1FXJ9</accession>
<dbReference type="AlphaFoldDB" id="A0A9P1FXJ9"/>
<evidence type="ECO:0000313" key="3">
    <source>
        <dbReference type="EMBL" id="CAL4779625.1"/>
    </source>
</evidence>
<dbReference type="Proteomes" id="UP001152797">
    <property type="component" value="Unassembled WGS sequence"/>
</dbReference>
<evidence type="ECO:0000313" key="2">
    <source>
        <dbReference type="EMBL" id="CAL1145688.1"/>
    </source>
</evidence>
<sequence length="553" mass="62370">MIHERSNLAEDEAALHSLIDADREALIRDKKILLFQLMCRDAGVDDEGLGDLIASGVKLTGQGESSRQFEEELKPPAISNVDLMRSSKWTRRKILGRSNLHVPDNVREQVWQGALDEAQKGWLTGPLTELELRGQLGPMFVVTAEALFDLLGWRVSMKESKRVPMPDTFEALGVTFDFTASENGVVMVRNKPSRILQICSELDRILHSGCLSISEATSLRGKLQFAETHTFGRVLASHLQMFHKRASGQLSDSVISETMRHELLWIRDFMTEDIPRKLLSGMADYKLCIFTDASLEGSDSHAGVGMVALYVCGGQIQQKFFFSDVVPAWILSLLQCRTPKIISTLELLSAVMAIHLLEDKFQNIRVMLFVDNEAARASLISLKSSLEIHQCLLRNGSLAVRRSGLYLWTARVPSSSNPSDEPSRELVDKLLNAGFCRLSVSWNLAHVLTSEKKCICLLLMLIPVCSRCACPRGDKPMHTHVDALVVMYHINHMFGFTCAYVDGCEREEMRRGPPQLFKKDWPQVQDFSETSWYVNEINKNRLTSCYYPSLFRE</sequence>
<reference evidence="2" key="2">
    <citation type="submission" date="2024-04" db="EMBL/GenBank/DDBJ databases">
        <authorList>
            <person name="Chen Y."/>
            <person name="Shah S."/>
            <person name="Dougan E. K."/>
            <person name="Thang M."/>
            <person name="Chan C."/>
        </authorList>
    </citation>
    <scope>NUCLEOTIDE SEQUENCE [LARGE SCALE GENOMIC DNA]</scope>
</reference>
<evidence type="ECO:0000313" key="4">
    <source>
        <dbReference type="Proteomes" id="UP001152797"/>
    </source>
</evidence>
<reference evidence="1" key="1">
    <citation type="submission" date="2022-10" db="EMBL/GenBank/DDBJ databases">
        <authorList>
            <person name="Chen Y."/>
            <person name="Dougan E. K."/>
            <person name="Chan C."/>
            <person name="Rhodes N."/>
            <person name="Thang M."/>
        </authorList>
    </citation>
    <scope>NUCLEOTIDE SEQUENCE</scope>
</reference>
<comment type="caution">
    <text evidence="1">The sequence shown here is derived from an EMBL/GenBank/DDBJ whole genome shotgun (WGS) entry which is preliminary data.</text>
</comment>
<protein>
    <submittedName>
        <fullName evidence="3">Cation channel sperm-associated protein 1</fullName>
    </submittedName>
</protein>
<dbReference type="EMBL" id="CAMXCT010001696">
    <property type="protein sequence ID" value="CAI3992313.1"/>
    <property type="molecule type" value="Genomic_DNA"/>
</dbReference>
<dbReference type="EMBL" id="CAMXCT030001696">
    <property type="protein sequence ID" value="CAL4779625.1"/>
    <property type="molecule type" value="Genomic_DNA"/>
</dbReference>
<gene>
    <name evidence="1" type="ORF">C1SCF055_LOCUS19151</name>
</gene>
<keyword evidence="4" id="KW-1185">Reference proteome</keyword>
<proteinExistence type="predicted"/>
<name>A0A9P1FXJ9_9DINO</name>